<dbReference type="Proteomes" id="UP001607302">
    <property type="component" value="Unassembled WGS sequence"/>
</dbReference>
<dbReference type="InterPro" id="IPR000719">
    <property type="entry name" value="Prot_kinase_dom"/>
</dbReference>
<gene>
    <name evidence="13" type="ORF">V1478_006514</name>
</gene>
<feature type="compositionally biased region" description="Polar residues" evidence="11">
    <location>
        <begin position="21"/>
        <end position="35"/>
    </location>
</feature>
<proteinExistence type="inferred from homology"/>
<evidence type="ECO:0000256" key="5">
    <source>
        <dbReference type="ARBA" id="ARBA00022777"/>
    </source>
</evidence>
<keyword evidence="4 9" id="KW-0547">Nucleotide-binding</keyword>
<dbReference type="SMART" id="SM00220">
    <property type="entry name" value="S_TKc"/>
    <property type="match status" value="1"/>
</dbReference>
<accession>A0ABD2B860</accession>
<evidence type="ECO:0000256" key="9">
    <source>
        <dbReference type="PROSITE-ProRule" id="PRU10141"/>
    </source>
</evidence>
<evidence type="ECO:0000256" key="4">
    <source>
        <dbReference type="ARBA" id="ARBA00022741"/>
    </source>
</evidence>
<dbReference type="PROSITE" id="PS50011">
    <property type="entry name" value="PROTEIN_KINASE_DOM"/>
    <property type="match status" value="1"/>
</dbReference>
<organism evidence="13 14">
    <name type="scientific">Vespula squamosa</name>
    <name type="common">Southern yellow jacket</name>
    <name type="synonym">Wasp</name>
    <dbReference type="NCBI Taxonomy" id="30214"/>
    <lineage>
        <taxon>Eukaryota</taxon>
        <taxon>Metazoa</taxon>
        <taxon>Ecdysozoa</taxon>
        <taxon>Arthropoda</taxon>
        <taxon>Hexapoda</taxon>
        <taxon>Insecta</taxon>
        <taxon>Pterygota</taxon>
        <taxon>Neoptera</taxon>
        <taxon>Endopterygota</taxon>
        <taxon>Hymenoptera</taxon>
        <taxon>Apocrita</taxon>
        <taxon>Aculeata</taxon>
        <taxon>Vespoidea</taxon>
        <taxon>Vespidae</taxon>
        <taxon>Vespinae</taxon>
        <taxon>Vespula</taxon>
    </lineage>
</organism>
<dbReference type="Pfam" id="PF00069">
    <property type="entry name" value="Pkinase"/>
    <property type="match status" value="1"/>
</dbReference>
<evidence type="ECO:0000256" key="8">
    <source>
        <dbReference type="ARBA" id="ARBA00048679"/>
    </source>
</evidence>
<dbReference type="PROSITE" id="PS00107">
    <property type="entry name" value="PROTEIN_KINASE_ATP"/>
    <property type="match status" value="1"/>
</dbReference>
<dbReference type="AlphaFoldDB" id="A0ABD2B860"/>
<comment type="similarity">
    <text evidence="10">Belongs to the protein kinase superfamily.</text>
</comment>
<keyword evidence="6 9" id="KW-0067">ATP-binding</keyword>
<evidence type="ECO:0000259" key="12">
    <source>
        <dbReference type="PROSITE" id="PS50011"/>
    </source>
</evidence>
<evidence type="ECO:0000256" key="1">
    <source>
        <dbReference type="ARBA" id="ARBA00012513"/>
    </source>
</evidence>
<dbReference type="EMBL" id="JAUDFV010000132">
    <property type="protein sequence ID" value="KAL2728882.1"/>
    <property type="molecule type" value="Genomic_DNA"/>
</dbReference>
<evidence type="ECO:0000256" key="10">
    <source>
        <dbReference type="RuleBase" id="RU000304"/>
    </source>
</evidence>
<evidence type="ECO:0000313" key="13">
    <source>
        <dbReference type="EMBL" id="KAL2728882.1"/>
    </source>
</evidence>
<dbReference type="InterPro" id="IPR017441">
    <property type="entry name" value="Protein_kinase_ATP_BS"/>
</dbReference>
<dbReference type="EC" id="2.7.11.1" evidence="1"/>
<evidence type="ECO:0000256" key="11">
    <source>
        <dbReference type="SAM" id="MobiDB-lite"/>
    </source>
</evidence>
<evidence type="ECO:0000313" key="14">
    <source>
        <dbReference type="Proteomes" id="UP001607302"/>
    </source>
</evidence>
<feature type="domain" description="Protein kinase" evidence="12">
    <location>
        <begin position="64"/>
        <end position="315"/>
    </location>
</feature>
<dbReference type="PROSITE" id="PS00108">
    <property type="entry name" value="PROTEIN_KINASE_ST"/>
    <property type="match status" value="1"/>
</dbReference>
<evidence type="ECO:0000256" key="7">
    <source>
        <dbReference type="ARBA" id="ARBA00047899"/>
    </source>
</evidence>
<dbReference type="InterPro" id="IPR011009">
    <property type="entry name" value="Kinase-like_dom_sf"/>
</dbReference>
<feature type="region of interest" description="Disordered" evidence="11">
    <location>
        <begin position="21"/>
        <end position="48"/>
    </location>
</feature>
<evidence type="ECO:0000256" key="6">
    <source>
        <dbReference type="ARBA" id="ARBA00022840"/>
    </source>
</evidence>
<protein>
    <recommendedName>
        <fullName evidence="1">non-specific serine/threonine protein kinase</fullName>
        <ecNumber evidence="1">2.7.11.1</ecNumber>
    </recommendedName>
</protein>
<name>A0ABD2B860_VESSQ</name>
<dbReference type="GO" id="GO:0005524">
    <property type="term" value="F:ATP binding"/>
    <property type="evidence" value="ECO:0007669"/>
    <property type="project" value="UniProtKB-UniRule"/>
</dbReference>
<keyword evidence="3" id="KW-0808">Transferase</keyword>
<reference evidence="13 14" key="1">
    <citation type="journal article" date="2024" name="Ann. Entomol. Soc. Am.">
        <title>Genomic analyses of the southern and eastern yellowjacket wasps (Hymenoptera: Vespidae) reveal evolutionary signatures of social life.</title>
        <authorList>
            <person name="Catto M.A."/>
            <person name="Caine P.B."/>
            <person name="Orr S.E."/>
            <person name="Hunt B.G."/>
            <person name="Goodisman M.A.D."/>
        </authorList>
    </citation>
    <scope>NUCLEOTIDE SEQUENCE [LARGE SCALE GENOMIC DNA]</scope>
    <source>
        <strain evidence="13">233</strain>
        <tissue evidence="13">Head and thorax</tissue>
    </source>
</reference>
<sequence length="317" mass="35439">MASPRIISKFQSLSPVPNLRNSLSPRSFKTNNNYVKSPENKNRLSPFNVNTPNRKEILLNGLPNKQRIVLGSGGFGTVYKALYKGNQVAAKILKKSKNSDNTINSEKHAYFLRHANIVNILSIEEGAALSLITMELCGITLQDQLEKKCLDRRERIHIWRDIACALQFCHNAGVVHADVKPKNILIGNCGQPKLTDFGSSVLISEVHAEQTSHIMTSTPGYAAPEVLCGIIPSPAADIYSLGILAWQILSRKIPFEGLHVHTIIYLSVKGKRPSDEDLDDEFQGQYKSLYREMWSQKITARPLASKVIYMLDILMNK</sequence>
<keyword evidence="5 13" id="KW-0418">Kinase</keyword>
<dbReference type="Gene3D" id="3.30.200.20">
    <property type="entry name" value="Phosphorylase Kinase, domain 1"/>
    <property type="match status" value="1"/>
</dbReference>
<comment type="catalytic activity">
    <reaction evidence="7">
        <text>L-threonyl-[protein] + ATP = O-phospho-L-threonyl-[protein] + ADP + H(+)</text>
        <dbReference type="Rhea" id="RHEA:46608"/>
        <dbReference type="Rhea" id="RHEA-COMP:11060"/>
        <dbReference type="Rhea" id="RHEA-COMP:11605"/>
        <dbReference type="ChEBI" id="CHEBI:15378"/>
        <dbReference type="ChEBI" id="CHEBI:30013"/>
        <dbReference type="ChEBI" id="CHEBI:30616"/>
        <dbReference type="ChEBI" id="CHEBI:61977"/>
        <dbReference type="ChEBI" id="CHEBI:456216"/>
        <dbReference type="EC" id="2.7.11.1"/>
    </reaction>
</comment>
<dbReference type="GO" id="GO:0004674">
    <property type="term" value="F:protein serine/threonine kinase activity"/>
    <property type="evidence" value="ECO:0007669"/>
    <property type="project" value="UniProtKB-KW"/>
</dbReference>
<comment type="caution">
    <text evidence="13">The sequence shown here is derived from an EMBL/GenBank/DDBJ whole genome shotgun (WGS) entry which is preliminary data.</text>
</comment>
<dbReference type="InterPro" id="IPR008271">
    <property type="entry name" value="Ser/Thr_kinase_AS"/>
</dbReference>
<dbReference type="Gene3D" id="1.10.510.10">
    <property type="entry name" value="Transferase(Phosphotransferase) domain 1"/>
    <property type="match status" value="1"/>
</dbReference>
<dbReference type="SUPFAM" id="SSF56112">
    <property type="entry name" value="Protein kinase-like (PK-like)"/>
    <property type="match status" value="1"/>
</dbReference>
<comment type="catalytic activity">
    <reaction evidence="8">
        <text>L-seryl-[protein] + ATP = O-phospho-L-seryl-[protein] + ADP + H(+)</text>
        <dbReference type="Rhea" id="RHEA:17989"/>
        <dbReference type="Rhea" id="RHEA-COMP:9863"/>
        <dbReference type="Rhea" id="RHEA-COMP:11604"/>
        <dbReference type="ChEBI" id="CHEBI:15378"/>
        <dbReference type="ChEBI" id="CHEBI:29999"/>
        <dbReference type="ChEBI" id="CHEBI:30616"/>
        <dbReference type="ChEBI" id="CHEBI:83421"/>
        <dbReference type="ChEBI" id="CHEBI:456216"/>
        <dbReference type="EC" id="2.7.11.1"/>
    </reaction>
</comment>
<evidence type="ECO:0000256" key="2">
    <source>
        <dbReference type="ARBA" id="ARBA00022527"/>
    </source>
</evidence>
<dbReference type="InterPro" id="IPR051681">
    <property type="entry name" value="Ser/Thr_Kinases-Pseudokinases"/>
</dbReference>
<feature type="binding site" evidence="9">
    <location>
        <position position="91"/>
    </location>
    <ligand>
        <name>ATP</name>
        <dbReference type="ChEBI" id="CHEBI:30616"/>
    </ligand>
</feature>
<dbReference type="PANTHER" id="PTHR44329">
    <property type="entry name" value="SERINE/THREONINE-PROTEIN KINASE TNNI3K-RELATED"/>
    <property type="match status" value="1"/>
</dbReference>
<dbReference type="PANTHER" id="PTHR44329:SF285">
    <property type="entry name" value="V-MOS MOLONEY MURINE SARCOMA VIRAL ONCO HOMOLOG"/>
    <property type="match status" value="1"/>
</dbReference>
<keyword evidence="14" id="KW-1185">Reference proteome</keyword>
<evidence type="ECO:0000256" key="3">
    <source>
        <dbReference type="ARBA" id="ARBA00022679"/>
    </source>
</evidence>
<keyword evidence="2 10" id="KW-0723">Serine/threonine-protein kinase</keyword>